<gene>
    <name evidence="13" type="primary">MSH3</name>
    <name evidence="13" type="ORF">LPJ64_000411</name>
</gene>
<dbReference type="InterPro" id="IPR007695">
    <property type="entry name" value="DNA_mismatch_repair_MutS-lik_N"/>
</dbReference>
<dbReference type="Proteomes" id="UP001145021">
    <property type="component" value="Unassembled WGS sequence"/>
</dbReference>
<dbReference type="GO" id="GO:0006312">
    <property type="term" value="P:mitotic recombination"/>
    <property type="evidence" value="ECO:0007669"/>
    <property type="project" value="TreeGrafter"/>
</dbReference>
<dbReference type="GO" id="GO:0140664">
    <property type="term" value="F:ATP-dependent DNA damage sensor activity"/>
    <property type="evidence" value="ECO:0007669"/>
    <property type="project" value="InterPro"/>
</dbReference>
<dbReference type="Pfam" id="PF01624">
    <property type="entry name" value="MutS_I"/>
    <property type="match status" value="1"/>
</dbReference>
<evidence type="ECO:0000256" key="3">
    <source>
        <dbReference type="ARBA" id="ARBA00022741"/>
    </source>
</evidence>
<feature type="compositionally biased region" description="Acidic residues" evidence="11">
    <location>
        <begin position="58"/>
        <end position="74"/>
    </location>
</feature>
<evidence type="ECO:0000256" key="2">
    <source>
        <dbReference type="ARBA" id="ARBA00022151"/>
    </source>
</evidence>
<dbReference type="Gene3D" id="3.40.50.300">
    <property type="entry name" value="P-loop containing nucleotide triphosphate hydrolases"/>
    <property type="match status" value="1"/>
</dbReference>
<evidence type="ECO:0000313" key="13">
    <source>
        <dbReference type="EMBL" id="KAJ1648255.1"/>
    </source>
</evidence>
<dbReference type="SUPFAM" id="SSF48334">
    <property type="entry name" value="DNA repair protein MutS, domain III"/>
    <property type="match status" value="1"/>
</dbReference>
<evidence type="ECO:0000256" key="1">
    <source>
        <dbReference type="ARBA" id="ARBA00007094"/>
    </source>
</evidence>
<dbReference type="SUPFAM" id="SSF52540">
    <property type="entry name" value="P-loop containing nucleoside triphosphate hydrolases"/>
    <property type="match status" value="1"/>
</dbReference>
<evidence type="ECO:0000256" key="11">
    <source>
        <dbReference type="SAM" id="MobiDB-lite"/>
    </source>
</evidence>
<feature type="compositionally biased region" description="Basic and acidic residues" evidence="11">
    <location>
        <begin position="19"/>
        <end position="30"/>
    </location>
</feature>
<accession>A0A9W8CN18</accession>
<dbReference type="GO" id="GO:0030983">
    <property type="term" value="F:mismatched DNA binding"/>
    <property type="evidence" value="ECO:0007669"/>
    <property type="project" value="InterPro"/>
</dbReference>
<evidence type="ECO:0000256" key="9">
    <source>
        <dbReference type="ARBA" id="ARBA00029792"/>
    </source>
</evidence>
<dbReference type="InterPro" id="IPR016151">
    <property type="entry name" value="DNA_mismatch_repair_MutS_N"/>
</dbReference>
<comment type="caution">
    <text evidence="13">The sequence shown here is derived from an EMBL/GenBank/DDBJ whole genome shotgun (WGS) entry which is preliminary data.</text>
</comment>
<reference evidence="13" key="1">
    <citation type="submission" date="2022-07" db="EMBL/GenBank/DDBJ databases">
        <title>Phylogenomic reconstructions and comparative analyses of Kickxellomycotina fungi.</title>
        <authorList>
            <person name="Reynolds N.K."/>
            <person name="Stajich J.E."/>
            <person name="Barry K."/>
            <person name="Grigoriev I.V."/>
            <person name="Crous P."/>
            <person name="Smith M.E."/>
        </authorList>
    </citation>
    <scope>NUCLEOTIDE SEQUENCE</scope>
    <source>
        <strain evidence="13">NBRC 105413</strain>
    </source>
</reference>
<dbReference type="GO" id="GO:0006298">
    <property type="term" value="P:mismatch repair"/>
    <property type="evidence" value="ECO:0007669"/>
    <property type="project" value="InterPro"/>
</dbReference>
<dbReference type="AlphaFoldDB" id="A0A9W8CN18"/>
<feature type="compositionally biased region" description="Polar residues" evidence="11">
    <location>
        <begin position="78"/>
        <end position="92"/>
    </location>
</feature>
<dbReference type="Gene3D" id="3.40.1170.10">
    <property type="entry name" value="DNA repair protein MutS, domain I"/>
    <property type="match status" value="1"/>
</dbReference>
<dbReference type="SMART" id="SM00534">
    <property type="entry name" value="MUTSac"/>
    <property type="match status" value="1"/>
</dbReference>
<feature type="domain" description="DNA mismatch repair proteins mutS family" evidence="12">
    <location>
        <begin position="856"/>
        <end position="872"/>
    </location>
</feature>
<dbReference type="PANTHER" id="PTHR11361:SF122">
    <property type="entry name" value="DNA MISMATCH REPAIR PROTEIN MSH3"/>
    <property type="match status" value="1"/>
</dbReference>
<evidence type="ECO:0000256" key="4">
    <source>
        <dbReference type="ARBA" id="ARBA00022763"/>
    </source>
</evidence>
<dbReference type="Pfam" id="PF00488">
    <property type="entry name" value="MutS_V"/>
    <property type="match status" value="1"/>
</dbReference>
<comment type="subunit">
    <text evidence="8">Heterodimer consisting of MSH2-MSH3 (MutS beta). Forms a ternary complex with MutL alpha (MLH1-PMS1).</text>
</comment>
<dbReference type="InterPro" id="IPR007860">
    <property type="entry name" value="DNA_mmatch_repair_MutS_con_dom"/>
</dbReference>
<keyword evidence="3" id="KW-0547">Nucleotide-binding</keyword>
<keyword evidence="7" id="KW-0234">DNA repair</keyword>
<dbReference type="FunFam" id="3.40.1170.10:FF:000004">
    <property type="entry name" value="DNA mismatch repair protein"/>
    <property type="match status" value="1"/>
</dbReference>
<dbReference type="EMBL" id="JANBOH010000008">
    <property type="protein sequence ID" value="KAJ1648255.1"/>
    <property type="molecule type" value="Genomic_DNA"/>
</dbReference>
<evidence type="ECO:0000313" key="14">
    <source>
        <dbReference type="Proteomes" id="UP001145021"/>
    </source>
</evidence>
<dbReference type="Pfam" id="PF05188">
    <property type="entry name" value="MutS_II"/>
    <property type="match status" value="1"/>
</dbReference>
<dbReference type="InterPro" id="IPR036678">
    <property type="entry name" value="MutS_con_dom_sf"/>
</dbReference>
<feature type="compositionally biased region" description="Low complexity" evidence="11">
    <location>
        <begin position="47"/>
        <end position="57"/>
    </location>
</feature>
<keyword evidence="4" id="KW-0227">DNA damage</keyword>
<dbReference type="GO" id="GO:0005524">
    <property type="term" value="F:ATP binding"/>
    <property type="evidence" value="ECO:0007669"/>
    <property type="project" value="UniProtKB-KW"/>
</dbReference>
<feature type="region of interest" description="Disordered" evidence="11">
    <location>
        <begin position="1"/>
        <end position="92"/>
    </location>
</feature>
<proteinExistence type="inferred from homology"/>
<dbReference type="Gene3D" id="3.30.420.110">
    <property type="entry name" value="MutS, connector domain"/>
    <property type="match status" value="1"/>
</dbReference>
<dbReference type="PANTHER" id="PTHR11361">
    <property type="entry name" value="DNA MISMATCH REPAIR PROTEIN MUTS FAMILY MEMBER"/>
    <property type="match status" value="1"/>
</dbReference>
<dbReference type="PROSITE" id="PS00486">
    <property type="entry name" value="DNA_MISMATCH_REPAIR_2"/>
    <property type="match status" value="1"/>
</dbReference>
<dbReference type="InterPro" id="IPR045076">
    <property type="entry name" value="MutS"/>
</dbReference>
<evidence type="ECO:0000256" key="5">
    <source>
        <dbReference type="ARBA" id="ARBA00022840"/>
    </source>
</evidence>
<evidence type="ECO:0000256" key="6">
    <source>
        <dbReference type="ARBA" id="ARBA00023125"/>
    </source>
</evidence>
<name>A0A9W8CN18_9FUNG</name>
<organism evidence="13 14">
    <name type="scientific">Coemansia asiatica</name>
    <dbReference type="NCBI Taxonomy" id="1052880"/>
    <lineage>
        <taxon>Eukaryota</taxon>
        <taxon>Fungi</taxon>
        <taxon>Fungi incertae sedis</taxon>
        <taxon>Zoopagomycota</taxon>
        <taxon>Kickxellomycotina</taxon>
        <taxon>Kickxellomycetes</taxon>
        <taxon>Kickxellales</taxon>
        <taxon>Kickxellaceae</taxon>
        <taxon>Coemansia</taxon>
    </lineage>
</organism>
<dbReference type="InterPro" id="IPR017261">
    <property type="entry name" value="DNA_mismatch_repair_MutS/MSH"/>
</dbReference>
<dbReference type="InterPro" id="IPR007696">
    <property type="entry name" value="DNA_mismatch_repair_MutS_core"/>
</dbReference>
<dbReference type="SUPFAM" id="SSF55271">
    <property type="entry name" value="DNA repair protein MutS, domain I"/>
    <property type="match status" value="1"/>
</dbReference>
<evidence type="ECO:0000256" key="8">
    <source>
        <dbReference type="ARBA" id="ARBA00025902"/>
    </source>
</evidence>
<evidence type="ECO:0000256" key="10">
    <source>
        <dbReference type="ARBA" id="ARBA00073774"/>
    </source>
</evidence>
<dbReference type="InterPro" id="IPR027417">
    <property type="entry name" value="P-loop_NTPase"/>
</dbReference>
<dbReference type="Gene3D" id="1.10.1420.10">
    <property type="match status" value="2"/>
</dbReference>
<dbReference type="PIRSF" id="PIRSF037677">
    <property type="entry name" value="DNA_mis_repair_Msh6"/>
    <property type="match status" value="1"/>
</dbReference>
<evidence type="ECO:0000259" key="12">
    <source>
        <dbReference type="PROSITE" id="PS00486"/>
    </source>
</evidence>
<dbReference type="SMART" id="SM00533">
    <property type="entry name" value="MUTSd"/>
    <property type="match status" value="1"/>
</dbReference>
<keyword evidence="14" id="KW-1185">Reference proteome</keyword>
<comment type="similarity">
    <text evidence="1">Belongs to the DNA mismatch repair MutS family. MSH3 subfamily.</text>
</comment>
<dbReference type="Pfam" id="PF05192">
    <property type="entry name" value="MutS_III"/>
    <property type="match status" value="1"/>
</dbReference>
<dbReference type="InterPro" id="IPR036187">
    <property type="entry name" value="DNA_mismatch_repair_MutS_sf"/>
</dbReference>
<keyword evidence="6" id="KW-0238">DNA-binding</keyword>
<sequence length="1002" mass="107989">MGVPSKRVQASISTFFRAKSREKSSEKSPEKSIAPSRSVKRRRMTTEARTAVAASAEAEAEAEADADAAADDEGPASGSEQNSAGKEAGGSSQLLVQATDQLEGLRMSSQLGSTHVQLVQRRPGVNYTPLEQQVLEAKETHGDTVLAVEVGYKYRFFGEDARIASQVLGIMCTQANNFYNASVPAPRLAVHVRRLVHAGFRVGIVRQNETAALKAAGPKRSAPFMRSVSQIVTAATLVEEVGADDAAPWLMSLAEDTEGRGLAMVAAQVATGSVLVDCFEDGFLRSALATRLAHLQPAELLLSRQITQQTRSALAAHVGRSIDASESSAPLLEQVGRVGPRVIFVDGSLSAVDQCERLGASNMVAHVLDLEPPVAEALARMLAYLEPLGRGLARGVLAGGRPFARFHTRTHMLLSATALQTLQVFSEPASSGVRQEKADSLFAAMDRTRSLFGRRLLRRWIAHPLLDHSELEARADAVSFLHDVQRSSDACLGAHIQQALATAHGKLGQLVDIERGICRLHYGLATPPELLRILRSLKTAASALPPGIDHAPAAINEILRQGHQPALRQLISDWLEQISAKDAQSGNKERMFVQGALHAQIQEHHDRLQAIEHELQGSAAAVAHTLAMPGFAYRSISGIDYLIDVRSTRSDIPDDWIRVSATKTNTRFHTPFVAQKLVEREQRRESLQLAAAHAYSAFLASISEHYAELRQLVAALAAFDALSSLAALAGSEGFCRPLIVDSKEARVHLVDAVHPVLRLHTDYVPNTVELGYSSSRAMLLTGPNAGGKSSLIRTVALLCIMAQAGSFVPAKSASLSLVDAIHTRIGAGDSLLKGESTFMVEMRETAEIMRQCTPRSLAILDELGRGTSTHDGAAIAFAVLSHLVEMRALTLFVTHYAHIADSFACNALVRCCHMAFIERSSSNDAIAEITFLFRLVDGASADSFGLNVARIAGLPKALLLCAHRKAAWMRVEMESRWAARQARALQVAVNAHKAGLKKATTT</sequence>
<keyword evidence="5" id="KW-0067">ATP-binding</keyword>
<dbReference type="GO" id="GO:0005634">
    <property type="term" value="C:nucleus"/>
    <property type="evidence" value="ECO:0007669"/>
    <property type="project" value="TreeGrafter"/>
</dbReference>
<evidence type="ECO:0000256" key="7">
    <source>
        <dbReference type="ARBA" id="ARBA00023204"/>
    </source>
</evidence>
<protein>
    <recommendedName>
        <fullName evidence="2 10">DNA mismatch repair protein MSH3</fullName>
    </recommendedName>
    <alternativeName>
        <fullName evidence="2 10">DNA mismatch repair protein MSH3</fullName>
    </alternativeName>
    <alternativeName>
        <fullName evidence="9">MutS protein homolog 3</fullName>
    </alternativeName>
</protein>
<dbReference type="InterPro" id="IPR000432">
    <property type="entry name" value="DNA_mismatch_repair_MutS_C"/>
</dbReference>